<organism evidence="1 2">
    <name type="scientific">Allosediminivita pacifica</name>
    <dbReference type="NCBI Taxonomy" id="1267769"/>
    <lineage>
        <taxon>Bacteria</taxon>
        <taxon>Pseudomonadati</taxon>
        <taxon>Pseudomonadota</taxon>
        <taxon>Alphaproteobacteria</taxon>
        <taxon>Rhodobacterales</taxon>
        <taxon>Paracoccaceae</taxon>
        <taxon>Allosediminivita</taxon>
    </lineage>
</organism>
<dbReference type="AlphaFoldDB" id="A0A2T6B5F4"/>
<sequence>MSVHDRLAAREARPALMRLDRALSRLGSVLTVMNTGAHPDDEHSGLLAWFRYGLGMRVVIACSTRGEGGQNALGPERGSLLGLLRTREMEEAARVIDCDVAWTGFGMSDPQHDFGFSKDGDATFARWGEELITARMARVYRLYRPDVILPTFLDVPGQHGHHRAMTRAAANAIALAADPAGLPDTNLPAWQVSHHYLPAWGGGGGTYDDTVPPPPATLRIEAAPRDAATGASYAEIGQWSRLRHATQGMGSWSDTPQTAWNLHRVNGTPETRLAEDLPCTLADLAPLSGPATEDVAAAAAAIETARATFPDAEALLPHLAKADAHLEAAQSRLSPDFAEAHGHRIARKRRELAHAMAEAAGLSPVTSLTPSRLIPGSRATLHVAQSTPCAAEGITLTPRLPEGCTAPATPLDGASADIPVDVAPDALIPAPFLEGFDPLGGNGHGWLDLSATIAGRQVALPLDLEEPVQLTPARTVTLTLTAFVRSTRDTGPLTATLTDETPLTFDAPEGWQVDQQGRRVTVTPAKGAGLTTLTPMVDGAPAHTAATADYPHTGPVTLLQPAMLKVLTLDLALPEGARIAYIGSGDSVGAWMHRIGLDVTLMDRIPAEEDFSGFTTVLVGVVAFGNRPDLAATIPRLHAFTRAGGHLVTLYQRPDQGWDPQATPPRPLTIGRPSLRWRVTDPAAVVTVLAPDHALLTTPNAIGAEDFEGWDKERGLYFASDWDEAYTPLLSMSDPGEEALTGALVSGAVGAGRHTHCSLVLHHQLDHLVPGAFRLLANLVQPA</sequence>
<name>A0A2T6B5F4_9RHOB</name>
<dbReference type="SUPFAM" id="SSF102588">
    <property type="entry name" value="LmbE-like"/>
    <property type="match status" value="1"/>
</dbReference>
<dbReference type="InterPro" id="IPR003737">
    <property type="entry name" value="GlcNAc_PI_deacetylase-related"/>
</dbReference>
<proteinExistence type="predicted"/>
<protein>
    <submittedName>
        <fullName evidence="1">LmbE family N-acetylglucosaminyl deacetylase</fullName>
    </submittedName>
</protein>
<gene>
    <name evidence="1" type="ORF">C8N44_1036</name>
</gene>
<dbReference type="InterPro" id="IPR029062">
    <property type="entry name" value="Class_I_gatase-like"/>
</dbReference>
<accession>A0A2T6B5F4</accession>
<evidence type="ECO:0000313" key="2">
    <source>
        <dbReference type="Proteomes" id="UP000244069"/>
    </source>
</evidence>
<dbReference type="SUPFAM" id="SSF52317">
    <property type="entry name" value="Class I glutamine amidotransferase-like"/>
    <property type="match status" value="1"/>
</dbReference>
<dbReference type="InterPro" id="IPR024078">
    <property type="entry name" value="LmbE-like_dom_sf"/>
</dbReference>
<dbReference type="Pfam" id="PF02585">
    <property type="entry name" value="PIG-L"/>
    <property type="match status" value="1"/>
</dbReference>
<evidence type="ECO:0000313" key="1">
    <source>
        <dbReference type="EMBL" id="PTX51263.1"/>
    </source>
</evidence>
<comment type="caution">
    <text evidence="1">The sequence shown here is derived from an EMBL/GenBank/DDBJ whole genome shotgun (WGS) entry which is preliminary data.</text>
</comment>
<keyword evidence="2" id="KW-1185">Reference proteome</keyword>
<dbReference type="RefSeq" id="WP_107974667.1">
    <property type="nucleotide sequence ID" value="NZ_BMEZ01000003.1"/>
</dbReference>
<dbReference type="Proteomes" id="UP000244069">
    <property type="component" value="Unassembled WGS sequence"/>
</dbReference>
<dbReference type="Gene3D" id="3.40.50.10320">
    <property type="entry name" value="LmbE-like"/>
    <property type="match status" value="1"/>
</dbReference>
<reference evidence="1 2" key="1">
    <citation type="submission" date="2018-04" db="EMBL/GenBank/DDBJ databases">
        <title>Genomic Encyclopedia of Archaeal and Bacterial Type Strains, Phase II (KMG-II): from individual species to whole genera.</title>
        <authorList>
            <person name="Goeker M."/>
        </authorList>
    </citation>
    <scope>NUCLEOTIDE SEQUENCE [LARGE SCALE GENOMIC DNA]</scope>
    <source>
        <strain evidence="1 2">DSM 29329</strain>
    </source>
</reference>
<dbReference type="EMBL" id="QBKN01000003">
    <property type="protein sequence ID" value="PTX51263.1"/>
    <property type="molecule type" value="Genomic_DNA"/>
</dbReference>
<dbReference type="OrthoDB" id="9759749at2"/>